<evidence type="ECO:0000313" key="2">
    <source>
        <dbReference type="Proteomes" id="UP000243084"/>
    </source>
</evidence>
<dbReference type="AlphaFoldDB" id="A0A1I5UXG4"/>
<evidence type="ECO:0000313" key="1">
    <source>
        <dbReference type="EMBL" id="SFP99923.1"/>
    </source>
</evidence>
<sequence>MRRNFMPRNQRGATLIVGLIMLLLFTLMVSSAFMMSGTNLKAVANMQSRDEAVAAANMAIELVASDDFSSTPAASTINVDLNNDDVSDYTVQIAAPVCVNASMADVTAPSSAQLLVVTSYTWNTVWDITATVSDPVSGAAVVVRSGLRVLLSEAQKNNSNCPTPA</sequence>
<dbReference type="Proteomes" id="UP000243084">
    <property type="component" value="Unassembled WGS sequence"/>
</dbReference>
<reference evidence="2" key="1">
    <citation type="submission" date="2016-10" db="EMBL/GenBank/DDBJ databases">
        <authorList>
            <person name="Varghese N."/>
            <person name="Submissions S."/>
        </authorList>
    </citation>
    <scope>NUCLEOTIDE SEQUENCE [LARGE SCALE GENOMIC DNA]</scope>
    <source>
        <strain evidence="2">JCM 18195</strain>
    </source>
</reference>
<keyword evidence="2" id="KW-1185">Reference proteome</keyword>
<dbReference type="EMBL" id="FOXM01000009">
    <property type="protein sequence ID" value="SFP99923.1"/>
    <property type="molecule type" value="Genomic_DNA"/>
</dbReference>
<organism evidence="1 2">
    <name type="scientific">Geopseudomonas sagittaria</name>
    <dbReference type="NCBI Taxonomy" id="1135990"/>
    <lineage>
        <taxon>Bacteria</taxon>
        <taxon>Pseudomonadati</taxon>
        <taxon>Pseudomonadota</taxon>
        <taxon>Gammaproteobacteria</taxon>
        <taxon>Pseudomonadales</taxon>
        <taxon>Pseudomonadaceae</taxon>
        <taxon>Geopseudomonas</taxon>
    </lineage>
</organism>
<gene>
    <name evidence="1" type="ORF">SAMN05216229_109110</name>
</gene>
<protein>
    <recommendedName>
        <fullName evidence="3">PilX N-terminal</fullName>
    </recommendedName>
</protein>
<name>A0A1I5UXG4_9GAMM</name>
<accession>A0A1I5UXG4</accession>
<dbReference type="RefSeq" id="WP_217648263.1">
    <property type="nucleotide sequence ID" value="NZ_FOXM01000009.1"/>
</dbReference>
<evidence type="ECO:0008006" key="3">
    <source>
        <dbReference type="Google" id="ProtNLM"/>
    </source>
</evidence>
<proteinExistence type="predicted"/>